<evidence type="ECO:0000313" key="9">
    <source>
        <dbReference type="Proteomes" id="UP000183015"/>
    </source>
</evidence>
<feature type="transmembrane region" description="Helical" evidence="7">
    <location>
        <begin position="149"/>
        <end position="167"/>
    </location>
</feature>
<dbReference type="EMBL" id="FOAZ01000004">
    <property type="protein sequence ID" value="SEK95450.1"/>
    <property type="molecule type" value="Genomic_DNA"/>
</dbReference>
<dbReference type="Pfam" id="PF07690">
    <property type="entry name" value="MFS_1"/>
    <property type="match status" value="1"/>
</dbReference>
<dbReference type="eggNOG" id="COG2814">
    <property type="taxonomic scope" value="Bacteria"/>
</dbReference>
<accession>A0A1H7L9G3</accession>
<sequence>MAELNDHRETSAERRSGAGVRSQGGPAGAADVPEPRTARSAPKDPTRPHGPARSAAGAPDPGARTGDDGPPLRRTPDYLLLWWGQSSSAVGDAVSSIALPLLAIETLHVGALQNGALRAAEQVAALFAAPLGVVVDRLRRRRLMIGADLARLLLTALVAGAALTGWLSFPLVIGAALLMGLLDSLFGVAYQSHLPDLLEERHRVSGTAQLGTGRFGALTAGFALGGVLVAAVGAARALLVDAGSFLVSALTLLAVRRPDPHHTASYEHGTQARGAGFAEGIRHLRANRSLATLALAMTGISFALSLSIAVEMLFLVQGLHASAFAVGVVYGVPVAAGVPGSWLSVRLMRRYGPQRVMTGTLLLYAPVLAVPPLVPGGVAGLALIGVAWAVFILLASAYNAANNVLRQELTPPDVRGRVNALIRSMGAAAKLVAVLAGGVLGTVVGLRGTMLVAAVAVLVPTAVLVGARGFRARGGSGALAGSGGLAGSGVATTRPPAPSIRPGRE</sequence>
<evidence type="ECO:0000256" key="3">
    <source>
        <dbReference type="ARBA" id="ARBA00022692"/>
    </source>
</evidence>
<dbReference type="InterPro" id="IPR036259">
    <property type="entry name" value="MFS_trans_sf"/>
</dbReference>
<feature type="compositionally biased region" description="Basic and acidic residues" evidence="6">
    <location>
        <begin position="1"/>
        <end position="16"/>
    </location>
</feature>
<evidence type="ECO:0000256" key="2">
    <source>
        <dbReference type="ARBA" id="ARBA00022475"/>
    </source>
</evidence>
<dbReference type="GO" id="GO:0022857">
    <property type="term" value="F:transmembrane transporter activity"/>
    <property type="evidence" value="ECO:0007669"/>
    <property type="project" value="InterPro"/>
</dbReference>
<feature type="transmembrane region" description="Helical" evidence="7">
    <location>
        <begin position="321"/>
        <end position="344"/>
    </location>
</feature>
<proteinExistence type="predicted"/>
<reference evidence="9" key="1">
    <citation type="submission" date="2016-10" db="EMBL/GenBank/DDBJ databases">
        <authorList>
            <person name="Varghese N."/>
        </authorList>
    </citation>
    <scope>NUCLEOTIDE SEQUENCE [LARGE SCALE GENOMIC DNA]</scope>
    <source>
        <strain evidence="9">DSM 45096 / BCRC 16803 / CGMCC 4.1857 / CIP 109030 / JCM 12277 / KCTC 19219 / NBRC 100920 / 33214</strain>
    </source>
</reference>
<comment type="subcellular location">
    <subcellularLocation>
        <location evidence="1">Cell membrane</location>
        <topology evidence="1">Multi-pass membrane protein</topology>
    </subcellularLocation>
</comment>
<feature type="transmembrane region" description="Helical" evidence="7">
    <location>
        <begin position="211"/>
        <end position="231"/>
    </location>
</feature>
<feature type="transmembrane region" description="Helical" evidence="7">
    <location>
        <begin position="290"/>
        <end position="315"/>
    </location>
</feature>
<dbReference type="AlphaFoldDB" id="A0A1H7L9G3"/>
<keyword evidence="9" id="KW-1185">Reference proteome</keyword>
<protein>
    <submittedName>
        <fullName evidence="8">Predicted arabinose efflux permease, MFS family</fullName>
    </submittedName>
</protein>
<feature type="compositionally biased region" description="Basic and acidic residues" evidence="6">
    <location>
        <begin position="33"/>
        <end position="47"/>
    </location>
</feature>
<dbReference type="Proteomes" id="UP000183015">
    <property type="component" value="Unassembled WGS sequence"/>
</dbReference>
<keyword evidence="3 7" id="KW-0812">Transmembrane</keyword>
<feature type="transmembrane region" description="Helical" evidence="7">
    <location>
        <begin position="380"/>
        <end position="401"/>
    </location>
</feature>
<evidence type="ECO:0000256" key="1">
    <source>
        <dbReference type="ARBA" id="ARBA00004651"/>
    </source>
</evidence>
<feature type="transmembrane region" description="Helical" evidence="7">
    <location>
        <begin position="421"/>
        <end position="444"/>
    </location>
</feature>
<dbReference type="PANTHER" id="PTHR23513">
    <property type="entry name" value="INTEGRAL MEMBRANE EFFLUX PROTEIN-RELATED"/>
    <property type="match status" value="1"/>
</dbReference>
<feature type="transmembrane region" description="Helical" evidence="7">
    <location>
        <begin position="356"/>
        <end position="374"/>
    </location>
</feature>
<feature type="transmembrane region" description="Helical" evidence="7">
    <location>
        <begin position="450"/>
        <end position="467"/>
    </location>
</feature>
<evidence type="ECO:0000256" key="7">
    <source>
        <dbReference type="SAM" id="Phobius"/>
    </source>
</evidence>
<dbReference type="CDD" id="cd06173">
    <property type="entry name" value="MFS_MefA_like"/>
    <property type="match status" value="1"/>
</dbReference>
<dbReference type="STRING" id="235985.SAMN05414137_104402"/>
<feature type="region of interest" description="Disordered" evidence="6">
    <location>
        <begin position="482"/>
        <end position="505"/>
    </location>
</feature>
<keyword evidence="5 7" id="KW-0472">Membrane</keyword>
<feature type="region of interest" description="Disordered" evidence="6">
    <location>
        <begin position="1"/>
        <end position="72"/>
    </location>
</feature>
<keyword evidence="4 7" id="KW-1133">Transmembrane helix</keyword>
<gene>
    <name evidence="8" type="ORF">SAMN05414137_104402</name>
</gene>
<keyword evidence="2" id="KW-1003">Cell membrane</keyword>
<dbReference type="PANTHER" id="PTHR23513:SF6">
    <property type="entry name" value="MAJOR FACILITATOR SUPERFAMILY ASSOCIATED DOMAIN-CONTAINING PROTEIN"/>
    <property type="match status" value="1"/>
</dbReference>
<dbReference type="InterPro" id="IPR011701">
    <property type="entry name" value="MFS"/>
</dbReference>
<organism evidence="8 9">
    <name type="scientific">Streptacidiphilus jiangxiensis</name>
    <dbReference type="NCBI Taxonomy" id="235985"/>
    <lineage>
        <taxon>Bacteria</taxon>
        <taxon>Bacillati</taxon>
        <taxon>Actinomycetota</taxon>
        <taxon>Actinomycetes</taxon>
        <taxon>Kitasatosporales</taxon>
        <taxon>Streptomycetaceae</taxon>
        <taxon>Streptacidiphilus</taxon>
    </lineage>
</organism>
<dbReference type="Gene3D" id="1.20.1250.20">
    <property type="entry name" value="MFS general substrate transporter like domains"/>
    <property type="match status" value="1"/>
</dbReference>
<name>A0A1H7L9G3_STRJI</name>
<evidence type="ECO:0000313" key="8">
    <source>
        <dbReference type="EMBL" id="SEK95450.1"/>
    </source>
</evidence>
<evidence type="ECO:0000256" key="4">
    <source>
        <dbReference type="ARBA" id="ARBA00022989"/>
    </source>
</evidence>
<evidence type="ECO:0000256" key="5">
    <source>
        <dbReference type="ARBA" id="ARBA00023136"/>
    </source>
</evidence>
<dbReference type="GO" id="GO:0005886">
    <property type="term" value="C:plasma membrane"/>
    <property type="evidence" value="ECO:0007669"/>
    <property type="project" value="UniProtKB-SubCell"/>
</dbReference>
<dbReference type="SUPFAM" id="SSF103473">
    <property type="entry name" value="MFS general substrate transporter"/>
    <property type="match status" value="1"/>
</dbReference>
<evidence type="ECO:0000256" key="6">
    <source>
        <dbReference type="SAM" id="MobiDB-lite"/>
    </source>
</evidence>